<comment type="caution">
    <text evidence="3">The sequence shown here is derived from an EMBL/GenBank/DDBJ whole genome shotgun (WGS) entry which is preliminary data.</text>
</comment>
<evidence type="ECO:0000313" key="3">
    <source>
        <dbReference type="EMBL" id="TDP30959.1"/>
    </source>
</evidence>
<gene>
    <name evidence="3" type="ORF">DEU29_1142</name>
</gene>
<dbReference type="InterPro" id="IPR035093">
    <property type="entry name" value="RelE/ParE_toxin_dom_sf"/>
</dbReference>
<dbReference type="EMBL" id="SNXI01000014">
    <property type="protein sequence ID" value="TDP30959.1"/>
    <property type="molecule type" value="Genomic_DNA"/>
</dbReference>
<proteinExistence type="inferred from homology"/>
<dbReference type="OrthoDB" id="9798046at2"/>
<accession>A0A4R6P4V5</accession>
<reference evidence="3 4" key="1">
    <citation type="submission" date="2019-03" db="EMBL/GenBank/DDBJ databases">
        <title>Freshwater and sediment microbial communities from various areas in North America, analyzing microbe dynamics in response to fracking.</title>
        <authorList>
            <person name="Lamendella R."/>
        </authorList>
    </citation>
    <scope>NUCLEOTIDE SEQUENCE [LARGE SCALE GENOMIC DNA]</scope>
    <source>
        <strain evidence="3 4">18_TX</strain>
    </source>
</reference>
<evidence type="ECO:0000256" key="1">
    <source>
        <dbReference type="ARBA" id="ARBA00006226"/>
    </source>
</evidence>
<organism evidence="3 4">
    <name type="scientific">Idiomarina aquatica</name>
    <dbReference type="NCBI Taxonomy" id="1327752"/>
    <lineage>
        <taxon>Bacteria</taxon>
        <taxon>Pseudomonadati</taxon>
        <taxon>Pseudomonadota</taxon>
        <taxon>Gammaproteobacteria</taxon>
        <taxon>Alteromonadales</taxon>
        <taxon>Idiomarinaceae</taxon>
        <taxon>Idiomarina</taxon>
    </lineage>
</organism>
<protein>
    <submittedName>
        <fullName evidence="3">Addiction module RelE/StbE family toxin</fullName>
    </submittedName>
</protein>
<evidence type="ECO:0000313" key="4">
    <source>
        <dbReference type="Proteomes" id="UP000295531"/>
    </source>
</evidence>
<dbReference type="PANTHER" id="PTHR33755">
    <property type="entry name" value="TOXIN PARE1-RELATED"/>
    <property type="match status" value="1"/>
</dbReference>
<comment type="similarity">
    <text evidence="1">Belongs to the RelE toxin family.</text>
</comment>
<name>A0A4R6P4V5_9GAMM</name>
<evidence type="ECO:0000256" key="2">
    <source>
        <dbReference type="ARBA" id="ARBA00022649"/>
    </source>
</evidence>
<keyword evidence="2" id="KW-1277">Toxin-antitoxin system</keyword>
<sequence length="92" mass="10752">MIDVTWTLKAIQDRETIYDYIEKINPTAALELDELFSLTISHLERHPELGRKGRVSSTRELVVHENYIAVYRFDGSQLQILRILHAAMQWPS</sequence>
<dbReference type="RefSeq" id="WP_133540210.1">
    <property type="nucleotide sequence ID" value="NZ_SNXI01000014.1"/>
</dbReference>
<dbReference type="Proteomes" id="UP000295531">
    <property type="component" value="Unassembled WGS sequence"/>
</dbReference>
<dbReference type="Gene3D" id="3.30.2310.20">
    <property type="entry name" value="RelE-like"/>
    <property type="match status" value="1"/>
</dbReference>
<dbReference type="Pfam" id="PF05016">
    <property type="entry name" value="ParE_toxin"/>
    <property type="match status" value="1"/>
</dbReference>
<dbReference type="AlphaFoldDB" id="A0A4R6P4V5"/>
<dbReference type="InterPro" id="IPR051803">
    <property type="entry name" value="TA_system_RelE-like_toxin"/>
</dbReference>
<dbReference type="NCBIfam" id="TIGR02385">
    <property type="entry name" value="RelE_StbE"/>
    <property type="match status" value="1"/>
</dbReference>
<dbReference type="InterPro" id="IPR007712">
    <property type="entry name" value="RelE/ParE_toxin"/>
</dbReference>
<keyword evidence="4" id="KW-1185">Reference proteome</keyword>